<sequence>AFMDIRKNVSNMAFMIYPAVIGGYIFVLRSKLSSAENEEEKSAAMREFLRLASITTGLVLFTIVYALMLA</sequence>
<feature type="non-terminal residue" evidence="2">
    <location>
        <position position="1"/>
    </location>
</feature>
<keyword evidence="1" id="KW-0812">Transmembrane</keyword>
<accession>X0WBL1</accession>
<gene>
    <name evidence="2" type="ORF">S01H1_46705</name>
</gene>
<feature type="transmembrane region" description="Helical" evidence="1">
    <location>
        <begin position="12"/>
        <end position="28"/>
    </location>
</feature>
<feature type="transmembrane region" description="Helical" evidence="1">
    <location>
        <begin position="48"/>
        <end position="68"/>
    </location>
</feature>
<comment type="caution">
    <text evidence="2">The sequence shown here is derived from an EMBL/GenBank/DDBJ whole genome shotgun (WGS) entry which is preliminary data.</text>
</comment>
<dbReference type="EMBL" id="BARS01029916">
    <property type="protein sequence ID" value="GAG10061.1"/>
    <property type="molecule type" value="Genomic_DNA"/>
</dbReference>
<keyword evidence="1" id="KW-1133">Transmembrane helix</keyword>
<name>X0WBL1_9ZZZZ</name>
<proteinExistence type="predicted"/>
<evidence type="ECO:0000313" key="2">
    <source>
        <dbReference type="EMBL" id="GAG10061.1"/>
    </source>
</evidence>
<dbReference type="AlphaFoldDB" id="X0WBL1"/>
<evidence type="ECO:0000256" key="1">
    <source>
        <dbReference type="SAM" id="Phobius"/>
    </source>
</evidence>
<organism evidence="2">
    <name type="scientific">marine sediment metagenome</name>
    <dbReference type="NCBI Taxonomy" id="412755"/>
    <lineage>
        <taxon>unclassified sequences</taxon>
        <taxon>metagenomes</taxon>
        <taxon>ecological metagenomes</taxon>
    </lineage>
</organism>
<protein>
    <submittedName>
        <fullName evidence="2">Uncharacterized protein</fullName>
    </submittedName>
</protein>
<reference evidence="2" key="1">
    <citation type="journal article" date="2014" name="Front. Microbiol.">
        <title>High frequency of phylogenetically diverse reductive dehalogenase-homologous genes in deep subseafloor sedimentary metagenomes.</title>
        <authorList>
            <person name="Kawai M."/>
            <person name="Futagami T."/>
            <person name="Toyoda A."/>
            <person name="Takaki Y."/>
            <person name="Nishi S."/>
            <person name="Hori S."/>
            <person name="Arai W."/>
            <person name="Tsubouchi T."/>
            <person name="Morono Y."/>
            <person name="Uchiyama I."/>
            <person name="Ito T."/>
            <person name="Fujiyama A."/>
            <person name="Inagaki F."/>
            <person name="Takami H."/>
        </authorList>
    </citation>
    <scope>NUCLEOTIDE SEQUENCE</scope>
    <source>
        <strain evidence="2">Expedition CK06-06</strain>
    </source>
</reference>
<keyword evidence="1" id="KW-0472">Membrane</keyword>